<organism evidence="2 3">
    <name type="scientific">Adineta steineri</name>
    <dbReference type="NCBI Taxonomy" id="433720"/>
    <lineage>
        <taxon>Eukaryota</taxon>
        <taxon>Metazoa</taxon>
        <taxon>Spiralia</taxon>
        <taxon>Gnathifera</taxon>
        <taxon>Rotifera</taxon>
        <taxon>Eurotatoria</taxon>
        <taxon>Bdelloidea</taxon>
        <taxon>Adinetida</taxon>
        <taxon>Adinetidae</taxon>
        <taxon>Adineta</taxon>
    </lineage>
</organism>
<dbReference type="SUPFAM" id="SSF52540">
    <property type="entry name" value="P-loop containing nucleoside triphosphate hydrolases"/>
    <property type="match status" value="1"/>
</dbReference>
<protein>
    <recommendedName>
        <fullName evidence="1">ATPase AAA-type core domain-containing protein</fullName>
    </recommendedName>
</protein>
<dbReference type="Pfam" id="PF00004">
    <property type="entry name" value="AAA"/>
    <property type="match status" value="1"/>
</dbReference>
<comment type="caution">
    <text evidence="2">The sequence shown here is derived from an EMBL/GenBank/DDBJ whole genome shotgun (WGS) entry which is preliminary data.</text>
</comment>
<gene>
    <name evidence="2" type="ORF">KXQ929_LOCUS43341</name>
</gene>
<proteinExistence type="predicted"/>
<reference evidence="2" key="1">
    <citation type="submission" date="2021-02" db="EMBL/GenBank/DDBJ databases">
        <authorList>
            <person name="Nowell W R."/>
        </authorList>
    </citation>
    <scope>NUCLEOTIDE SEQUENCE</scope>
</reference>
<feature type="domain" description="ATPase AAA-type core" evidence="1">
    <location>
        <begin position="100"/>
        <end position="223"/>
    </location>
</feature>
<sequence length="255" mass="29968">IYQIHLSAEDEPIISDSPIYIEINEETIGQHTFALEEKKEWKFHEIEAYRSKLIVESFIEQQEQSLALTNNIDRLLQILELQLQIDIKKSSWNDYLLKNVIITGRSGSGKKTIVGECCQRLWNKHLIYYKLVDCLSFKGRKLDNIVTSFSQTIDEMIFRQPSILILDHFDDLFPNETTITDANIILATQKLSLSIRELFNRTQQIHKQFIIIPIVKQITNIHRQFTEETPLFASQILTIEPLNIVTYFINYKFLY</sequence>
<accession>A0A820FFS3</accession>
<evidence type="ECO:0000313" key="2">
    <source>
        <dbReference type="EMBL" id="CAF4260991.1"/>
    </source>
</evidence>
<evidence type="ECO:0000259" key="1">
    <source>
        <dbReference type="Pfam" id="PF00004"/>
    </source>
</evidence>
<dbReference type="Proteomes" id="UP000663868">
    <property type="component" value="Unassembled WGS sequence"/>
</dbReference>
<dbReference type="AlphaFoldDB" id="A0A820FFS3"/>
<dbReference type="Gene3D" id="3.40.50.300">
    <property type="entry name" value="P-loop containing nucleotide triphosphate hydrolases"/>
    <property type="match status" value="1"/>
</dbReference>
<dbReference type="InterPro" id="IPR003959">
    <property type="entry name" value="ATPase_AAA_core"/>
</dbReference>
<feature type="non-terminal residue" evidence="2">
    <location>
        <position position="255"/>
    </location>
</feature>
<dbReference type="InterPro" id="IPR027417">
    <property type="entry name" value="P-loop_NTPase"/>
</dbReference>
<feature type="non-terminal residue" evidence="2">
    <location>
        <position position="1"/>
    </location>
</feature>
<dbReference type="GO" id="GO:0005524">
    <property type="term" value="F:ATP binding"/>
    <property type="evidence" value="ECO:0007669"/>
    <property type="project" value="InterPro"/>
</dbReference>
<name>A0A820FFS3_9BILA</name>
<evidence type="ECO:0000313" key="3">
    <source>
        <dbReference type="Proteomes" id="UP000663868"/>
    </source>
</evidence>
<dbReference type="GO" id="GO:0016887">
    <property type="term" value="F:ATP hydrolysis activity"/>
    <property type="evidence" value="ECO:0007669"/>
    <property type="project" value="InterPro"/>
</dbReference>
<dbReference type="EMBL" id="CAJOBB010011443">
    <property type="protein sequence ID" value="CAF4260991.1"/>
    <property type="molecule type" value="Genomic_DNA"/>
</dbReference>